<protein>
    <submittedName>
        <fullName evidence="1">Uncharacterized protein</fullName>
    </submittedName>
</protein>
<gene>
    <name evidence="1" type="ORF">DFR59_102115</name>
</gene>
<proteinExistence type="predicted"/>
<accession>A0A370GP88</accession>
<dbReference type="EMBL" id="QQAY01000002">
    <property type="protein sequence ID" value="RDI45487.1"/>
    <property type="molecule type" value="Genomic_DNA"/>
</dbReference>
<comment type="caution">
    <text evidence="1">The sequence shown here is derived from an EMBL/GenBank/DDBJ whole genome shotgun (WGS) entry which is preliminary data.</text>
</comment>
<organism evidence="1 2">
    <name type="scientific">Falsibacillus pallidus</name>
    <dbReference type="NCBI Taxonomy" id="493781"/>
    <lineage>
        <taxon>Bacteria</taxon>
        <taxon>Bacillati</taxon>
        <taxon>Bacillota</taxon>
        <taxon>Bacilli</taxon>
        <taxon>Bacillales</taxon>
        <taxon>Bacillaceae</taxon>
        <taxon>Falsibacillus</taxon>
    </lineage>
</organism>
<dbReference type="Proteomes" id="UP000255326">
    <property type="component" value="Unassembled WGS sequence"/>
</dbReference>
<reference evidence="1 2" key="1">
    <citation type="submission" date="2018-07" db="EMBL/GenBank/DDBJ databases">
        <title>Genomic Encyclopedia of Type Strains, Phase IV (KMG-IV): sequencing the most valuable type-strain genomes for metagenomic binning, comparative biology and taxonomic classification.</title>
        <authorList>
            <person name="Goeker M."/>
        </authorList>
    </citation>
    <scope>NUCLEOTIDE SEQUENCE [LARGE SCALE GENOMIC DNA]</scope>
    <source>
        <strain evidence="1 2">DSM 25281</strain>
    </source>
</reference>
<dbReference type="AlphaFoldDB" id="A0A370GP88"/>
<name>A0A370GP88_9BACI</name>
<evidence type="ECO:0000313" key="2">
    <source>
        <dbReference type="Proteomes" id="UP000255326"/>
    </source>
</evidence>
<sequence length="51" mass="5814">MALEMRKYCENCSQPLQDQGVAFLFALMNVHSVQTVLKKWSRSAQIVGENL</sequence>
<keyword evidence="2" id="KW-1185">Reference proteome</keyword>
<evidence type="ECO:0000313" key="1">
    <source>
        <dbReference type="EMBL" id="RDI45487.1"/>
    </source>
</evidence>